<dbReference type="Pfam" id="PF12833">
    <property type="entry name" value="HTH_18"/>
    <property type="match status" value="1"/>
</dbReference>
<feature type="transmembrane region" description="Helical" evidence="4">
    <location>
        <begin position="133"/>
        <end position="153"/>
    </location>
</feature>
<dbReference type="InterPro" id="IPR009057">
    <property type="entry name" value="Homeodomain-like_sf"/>
</dbReference>
<dbReference type="InterPro" id="IPR018060">
    <property type="entry name" value="HTH_AraC"/>
</dbReference>
<dbReference type="Proteomes" id="UP000198521">
    <property type="component" value="Unassembled WGS sequence"/>
</dbReference>
<dbReference type="InterPro" id="IPR020449">
    <property type="entry name" value="Tscrpt_reg_AraC-type_HTH"/>
</dbReference>
<keyword evidence="4" id="KW-0472">Membrane</keyword>
<evidence type="ECO:0000256" key="1">
    <source>
        <dbReference type="ARBA" id="ARBA00023015"/>
    </source>
</evidence>
<dbReference type="EMBL" id="FOAB01000004">
    <property type="protein sequence ID" value="SEL53096.1"/>
    <property type="molecule type" value="Genomic_DNA"/>
</dbReference>
<dbReference type="GO" id="GO:0003700">
    <property type="term" value="F:DNA-binding transcription factor activity"/>
    <property type="evidence" value="ECO:0007669"/>
    <property type="project" value="InterPro"/>
</dbReference>
<organism evidence="6 7">
    <name type="scientific">Aquimarina amphilecti</name>
    <dbReference type="NCBI Taxonomy" id="1038014"/>
    <lineage>
        <taxon>Bacteria</taxon>
        <taxon>Pseudomonadati</taxon>
        <taxon>Bacteroidota</taxon>
        <taxon>Flavobacteriia</taxon>
        <taxon>Flavobacteriales</taxon>
        <taxon>Flavobacteriaceae</taxon>
        <taxon>Aquimarina</taxon>
    </lineage>
</organism>
<protein>
    <submittedName>
        <fullName evidence="6">Transcriptional regulator, AraC family</fullName>
    </submittedName>
</protein>
<dbReference type="GO" id="GO:0043565">
    <property type="term" value="F:sequence-specific DNA binding"/>
    <property type="evidence" value="ECO:0007669"/>
    <property type="project" value="InterPro"/>
</dbReference>
<dbReference type="AlphaFoldDB" id="A0A1H7QYM4"/>
<keyword evidence="4" id="KW-1133">Transmembrane helix</keyword>
<feature type="transmembrane region" description="Helical" evidence="4">
    <location>
        <begin position="174"/>
        <end position="194"/>
    </location>
</feature>
<dbReference type="PROSITE" id="PS01124">
    <property type="entry name" value="HTH_ARAC_FAMILY_2"/>
    <property type="match status" value="1"/>
</dbReference>
<accession>A0A1H7QYM4</accession>
<gene>
    <name evidence="6" type="ORF">SAMN04487910_2735</name>
</gene>
<feature type="transmembrane region" description="Helical" evidence="4">
    <location>
        <begin position="29"/>
        <end position="49"/>
    </location>
</feature>
<keyword evidence="2" id="KW-0238">DNA-binding</keyword>
<reference evidence="6 7" key="1">
    <citation type="submission" date="2016-10" db="EMBL/GenBank/DDBJ databases">
        <authorList>
            <person name="de Groot N.N."/>
        </authorList>
    </citation>
    <scope>NUCLEOTIDE SEQUENCE [LARGE SCALE GENOMIC DNA]</scope>
    <source>
        <strain evidence="6 7">DSM 25232</strain>
    </source>
</reference>
<keyword evidence="1" id="KW-0805">Transcription regulation</keyword>
<evidence type="ECO:0000313" key="7">
    <source>
        <dbReference type="Proteomes" id="UP000198521"/>
    </source>
</evidence>
<feature type="transmembrane region" description="Helical" evidence="4">
    <location>
        <begin position="206"/>
        <end position="224"/>
    </location>
</feature>
<keyword evidence="3" id="KW-0804">Transcription</keyword>
<feature type="transmembrane region" description="Helical" evidence="4">
    <location>
        <begin position="6"/>
        <end position="22"/>
    </location>
</feature>
<dbReference type="SMART" id="SM00342">
    <property type="entry name" value="HTH_ARAC"/>
    <property type="match status" value="1"/>
</dbReference>
<feature type="domain" description="HTH araC/xylS-type" evidence="5">
    <location>
        <begin position="265"/>
        <end position="369"/>
    </location>
</feature>
<keyword evidence="7" id="KW-1185">Reference proteome</keyword>
<feature type="transmembrane region" description="Helical" evidence="4">
    <location>
        <begin position="61"/>
        <end position="79"/>
    </location>
</feature>
<dbReference type="InterPro" id="IPR018062">
    <property type="entry name" value="HTH_AraC-typ_CS"/>
</dbReference>
<proteinExistence type="predicted"/>
<evidence type="ECO:0000256" key="4">
    <source>
        <dbReference type="SAM" id="Phobius"/>
    </source>
</evidence>
<evidence type="ECO:0000256" key="2">
    <source>
        <dbReference type="ARBA" id="ARBA00023125"/>
    </source>
</evidence>
<dbReference type="SUPFAM" id="SSF46689">
    <property type="entry name" value="Homeodomain-like"/>
    <property type="match status" value="1"/>
</dbReference>
<name>A0A1H7QYM4_AQUAM</name>
<feature type="transmembrane region" description="Helical" evidence="4">
    <location>
        <begin position="94"/>
        <end position="113"/>
    </location>
</feature>
<keyword evidence="4" id="KW-0812">Transmembrane</keyword>
<evidence type="ECO:0000256" key="3">
    <source>
        <dbReference type="ARBA" id="ARBA00023163"/>
    </source>
</evidence>
<dbReference type="PROSITE" id="PS00041">
    <property type="entry name" value="HTH_ARAC_FAMILY_1"/>
    <property type="match status" value="1"/>
</dbReference>
<dbReference type="PRINTS" id="PR00032">
    <property type="entry name" value="HTHARAC"/>
</dbReference>
<dbReference type="Gene3D" id="1.10.10.60">
    <property type="entry name" value="Homeodomain-like"/>
    <property type="match status" value="1"/>
</dbReference>
<evidence type="ECO:0000313" key="6">
    <source>
        <dbReference type="EMBL" id="SEL53096.1"/>
    </source>
</evidence>
<sequence>MINTISSITIFVSLFIAFYLLTVRTKTKVSNYLFSIFLILIAIDTSGIIFEKINSKSYNLIIFRSTFSFLQIPVLYLYIKSVSYSDFKLKPKHLIHFAPFVLGNLLFFPRFYLVDTVDKINFLQQYKHMFEIQLNHVIFHLQFIYYIIIFLTLRKVKKIYLENYSGVSIKTYDWLFKFTATLSFIYIIALLKNIIKFSQFDIVSTYFKIGIHLLIFLLICWYLYKALNNPELFKQIDSTLKLIKNSIPQQQPNKEVLIHEQENIEKLRNYMKEQQSFLNPSLTIQNVSDEIEIPVKELSLLINHKLNQHFYDFVNSYRINYAKNLLSDSTQNKRTVLEILYDSGFNSKSSFNTAFKKETGTTPTSYRKNLIINT</sequence>
<evidence type="ECO:0000259" key="5">
    <source>
        <dbReference type="PROSITE" id="PS01124"/>
    </source>
</evidence>
<dbReference type="PANTHER" id="PTHR43280:SF29">
    <property type="entry name" value="ARAC-FAMILY TRANSCRIPTIONAL REGULATOR"/>
    <property type="match status" value="1"/>
</dbReference>
<dbReference type="PANTHER" id="PTHR43280">
    <property type="entry name" value="ARAC-FAMILY TRANSCRIPTIONAL REGULATOR"/>
    <property type="match status" value="1"/>
</dbReference>
<dbReference type="STRING" id="1038014.SAMN04487910_2735"/>